<dbReference type="Proteomes" id="UP000663864">
    <property type="component" value="Unassembled WGS sequence"/>
</dbReference>
<keyword evidence="1" id="KW-1133">Transmembrane helix</keyword>
<feature type="transmembrane region" description="Helical" evidence="1">
    <location>
        <begin position="6"/>
        <end position="28"/>
    </location>
</feature>
<dbReference type="EMBL" id="CAJNOL010000024">
    <property type="protein sequence ID" value="CAF0757945.1"/>
    <property type="molecule type" value="Genomic_DNA"/>
</dbReference>
<organism evidence="4 11">
    <name type="scientific">Rotaria sordida</name>
    <dbReference type="NCBI Taxonomy" id="392033"/>
    <lineage>
        <taxon>Eukaryota</taxon>
        <taxon>Metazoa</taxon>
        <taxon>Spiralia</taxon>
        <taxon>Gnathifera</taxon>
        <taxon>Rotifera</taxon>
        <taxon>Eurotatoria</taxon>
        <taxon>Bdelloidea</taxon>
        <taxon>Philodinida</taxon>
        <taxon>Philodinidae</taxon>
        <taxon>Rotaria</taxon>
    </lineage>
</organism>
<gene>
    <name evidence="9" type="ORF">FNK824_LOCUS1083</name>
    <name evidence="10" type="ORF">JBS370_LOCUS10954</name>
    <name evidence="3" type="ORF">JXQ802_LOCUS1964</name>
    <name evidence="4" type="ORF">JXQ802_LOCUS2042</name>
    <name evidence="8" type="ORF">OTI717_LOCUS3506</name>
    <name evidence="5" type="ORF">PYM288_LOCUS3635</name>
    <name evidence="2" type="ORF">RFH988_LOCUS438</name>
    <name evidence="6" type="ORF">SEV965_LOCUS636</name>
    <name evidence="7" type="ORF">ZHD862_LOCUS4472</name>
</gene>
<dbReference type="EMBL" id="CAJOAX010000190">
    <property type="protein sequence ID" value="CAF3534917.1"/>
    <property type="molecule type" value="Genomic_DNA"/>
</dbReference>
<evidence type="ECO:0000313" key="10">
    <source>
        <dbReference type="EMBL" id="CAF3723632.1"/>
    </source>
</evidence>
<dbReference type="EMBL" id="CAJNOT010000108">
    <property type="protein sequence ID" value="CAF0842878.1"/>
    <property type="molecule type" value="Genomic_DNA"/>
</dbReference>
<name>A0A813PT61_9BILA</name>
<dbReference type="Proteomes" id="UP000663882">
    <property type="component" value="Unassembled WGS sequence"/>
</dbReference>
<evidence type="ECO:0000313" key="9">
    <source>
        <dbReference type="EMBL" id="CAF3553528.1"/>
    </source>
</evidence>
<dbReference type="Proteomes" id="UP000663836">
    <property type="component" value="Unassembled WGS sequence"/>
</dbReference>
<sequence length="77" mass="9486">MANSRLLLYLTMMMVMFLLIEQSYEVYIDCQARCMLAMRHERNRDTLQMCRDECELLEILDQQDPREGKYYKYRSFK</sequence>
<proteinExistence type="predicted"/>
<evidence type="ECO:0000313" key="3">
    <source>
        <dbReference type="EMBL" id="CAF0756476.1"/>
    </source>
</evidence>
<evidence type="ECO:0000313" key="4">
    <source>
        <dbReference type="EMBL" id="CAF0757945.1"/>
    </source>
</evidence>
<dbReference type="EMBL" id="CAJNOL010000023">
    <property type="protein sequence ID" value="CAF0756476.1"/>
    <property type="molecule type" value="Genomic_DNA"/>
</dbReference>
<dbReference type="Proteomes" id="UP000663854">
    <property type="component" value="Unassembled WGS sequence"/>
</dbReference>
<evidence type="ECO:0000313" key="2">
    <source>
        <dbReference type="EMBL" id="CAF0736082.1"/>
    </source>
</evidence>
<protein>
    <submittedName>
        <fullName evidence="4">Uncharacterized protein</fullName>
    </submittedName>
</protein>
<dbReference type="EMBL" id="CAJOBD010000822">
    <property type="protein sequence ID" value="CAF3723632.1"/>
    <property type="molecule type" value="Genomic_DNA"/>
</dbReference>
<evidence type="ECO:0000313" key="11">
    <source>
        <dbReference type="Proteomes" id="UP000663870"/>
    </source>
</evidence>
<evidence type="ECO:0000256" key="1">
    <source>
        <dbReference type="SAM" id="Phobius"/>
    </source>
</evidence>
<dbReference type="OrthoDB" id="9979797at2759"/>
<accession>A0A813PT61</accession>
<keyword evidence="1" id="KW-0812">Transmembrane</keyword>
<dbReference type="AlphaFoldDB" id="A0A813PT61"/>
<reference evidence="4" key="1">
    <citation type="submission" date="2021-02" db="EMBL/GenBank/DDBJ databases">
        <authorList>
            <person name="Nowell W R."/>
        </authorList>
    </citation>
    <scope>NUCLEOTIDE SEQUENCE</scope>
</reference>
<keyword evidence="11" id="KW-1185">Reference proteome</keyword>
<keyword evidence="1" id="KW-0472">Membrane</keyword>
<evidence type="ECO:0000313" key="6">
    <source>
        <dbReference type="EMBL" id="CAF0801160.1"/>
    </source>
</evidence>
<evidence type="ECO:0000313" key="7">
    <source>
        <dbReference type="EMBL" id="CAF0842878.1"/>
    </source>
</evidence>
<dbReference type="Proteomes" id="UP000663889">
    <property type="component" value="Unassembled WGS sequence"/>
</dbReference>
<dbReference type="Proteomes" id="UP000663874">
    <property type="component" value="Unassembled WGS sequence"/>
</dbReference>
<dbReference type="Proteomes" id="UP000663823">
    <property type="component" value="Unassembled WGS sequence"/>
</dbReference>
<dbReference type="EMBL" id="CAJNOO010000007">
    <property type="protein sequence ID" value="CAF0736082.1"/>
    <property type="molecule type" value="Genomic_DNA"/>
</dbReference>
<dbReference type="EMBL" id="CAJNOH010000029">
    <property type="protein sequence ID" value="CAF0781330.1"/>
    <property type="molecule type" value="Genomic_DNA"/>
</dbReference>
<dbReference type="EMBL" id="CAJOBE010000052">
    <property type="protein sequence ID" value="CAF3553528.1"/>
    <property type="molecule type" value="Genomic_DNA"/>
</dbReference>
<dbReference type="EMBL" id="CAJNOU010000010">
    <property type="protein sequence ID" value="CAF0801160.1"/>
    <property type="molecule type" value="Genomic_DNA"/>
</dbReference>
<evidence type="ECO:0000313" key="5">
    <source>
        <dbReference type="EMBL" id="CAF0781330.1"/>
    </source>
</evidence>
<comment type="caution">
    <text evidence="4">The sequence shown here is derived from an EMBL/GenBank/DDBJ whole genome shotgun (WGS) entry which is preliminary data.</text>
</comment>
<evidence type="ECO:0000313" key="8">
    <source>
        <dbReference type="EMBL" id="CAF3534917.1"/>
    </source>
</evidence>
<dbReference type="Proteomes" id="UP000663870">
    <property type="component" value="Unassembled WGS sequence"/>
</dbReference>